<comment type="caution">
    <text evidence="2">The sequence shown here is derived from an EMBL/GenBank/DDBJ whole genome shotgun (WGS) entry which is preliminary data.</text>
</comment>
<keyword evidence="1" id="KW-1133">Transmembrane helix</keyword>
<feature type="transmembrane region" description="Helical" evidence="1">
    <location>
        <begin position="215"/>
        <end position="241"/>
    </location>
</feature>
<feature type="transmembrane region" description="Helical" evidence="1">
    <location>
        <begin position="156"/>
        <end position="176"/>
    </location>
</feature>
<organism evidence="2">
    <name type="scientific">marine sediment metagenome</name>
    <dbReference type="NCBI Taxonomy" id="412755"/>
    <lineage>
        <taxon>unclassified sequences</taxon>
        <taxon>metagenomes</taxon>
        <taxon>ecological metagenomes</taxon>
    </lineage>
</organism>
<protein>
    <recommendedName>
        <fullName evidence="3">DUF2029 domain-containing protein</fullName>
    </recommendedName>
</protein>
<dbReference type="AlphaFoldDB" id="A0A0F9NCU6"/>
<name>A0A0F9NCU6_9ZZZZ</name>
<proteinExistence type="predicted"/>
<accession>A0A0F9NCU6</accession>
<dbReference type="EMBL" id="LAZR01004308">
    <property type="protein sequence ID" value="KKN09767.1"/>
    <property type="molecule type" value="Genomic_DNA"/>
</dbReference>
<gene>
    <name evidence="2" type="ORF">LCGC14_1043260</name>
</gene>
<feature type="transmembrane region" description="Helical" evidence="1">
    <location>
        <begin position="188"/>
        <end position="206"/>
    </location>
</feature>
<sequence>MANIKAHRHYLVPIIALLFLAFALPIGRDWTIYSVTSLEQLQTPYDIPGFRGMPFAFFALPHALLNIDIGNAINLTLNILVIAAVAYTYAGKQWHIAAAITMTSPMGVNLIMNNNIDWIPLSAFLVADWLAYPLLAMKPNILAGMALIRFKRNPNIMVLIPLIIMLIASIAIWGAWWQHLGSGLTSVHWNIAPFPYMIPVGVFLLWKAWQSDDEIIAACATPFLVPYFAPYSLTGLHVLLAAKYRRAAIWLWCFSWWFVIISANRMGV</sequence>
<feature type="transmembrane region" description="Helical" evidence="1">
    <location>
        <begin position="63"/>
        <end position="87"/>
    </location>
</feature>
<keyword evidence="1" id="KW-0812">Transmembrane</keyword>
<reference evidence="2" key="1">
    <citation type="journal article" date="2015" name="Nature">
        <title>Complex archaea that bridge the gap between prokaryotes and eukaryotes.</title>
        <authorList>
            <person name="Spang A."/>
            <person name="Saw J.H."/>
            <person name="Jorgensen S.L."/>
            <person name="Zaremba-Niedzwiedzka K."/>
            <person name="Martijn J."/>
            <person name="Lind A.E."/>
            <person name="van Eijk R."/>
            <person name="Schleper C."/>
            <person name="Guy L."/>
            <person name="Ettema T.J."/>
        </authorList>
    </citation>
    <scope>NUCLEOTIDE SEQUENCE</scope>
</reference>
<evidence type="ECO:0000256" key="1">
    <source>
        <dbReference type="SAM" id="Phobius"/>
    </source>
</evidence>
<evidence type="ECO:0008006" key="3">
    <source>
        <dbReference type="Google" id="ProtNLM"/>
    </source>
</evidence>
<evidence type="ECO:0000313" key="2">
    <source>
        <dbReference type="EMBL" id="KKN09767.1"/>
    </source>
</evidence>
<feature type="transmembrane region" description="Helical" evidence="1">
    <location>
        <begin position="247"/>
        <end position="264"/>
    </location>
</feature>
<keyword evidence="1" id="KW-0472">Membrane</keyword>
<feature type="transmembrane region" description="Helical" evidence="1">
    <location>
        <begin position="94"/>
        <end position="112"/>
    </location>
</feature>